<protein>
    <recommendedName>
        <fullName evidence="5">RxLR effector protein</fullName>
    </recommendedName>
</protein>
<evidence type="ECO:0000313" key="3">
    <source>
        <dbReference type="EMBL" id="KAE8951743.1"/>
    </source>
</evidence>
<feature type="chain" id="PRO_5025523865" description="RxLR effector protein" evidence="2">
    <location>
        <begin position="18"/>
        <end position="98"/>
    </location>
</feature>
<accession>A0A6A3G3Z5</accession>
<sequence>MALACMALVPIARVSMARVCTAPASATTEPLLLIPAQTAAPRRVRLRLQTRTASSAPSRNKRPKSVSSCRLEQCERHPTASRVRLHRRSPRRLCRVII</sequence>
<feature type="region of interest" description="Disordered" evidence="1">
    <location>
        <begin position="50"/>
        <end position="71"/>
    </location>
</feature>
<comment type="caution">
    <text evidence="3">The sequence shown here is derived from an EMBL/GenBank/DDBJ whole genome shotgun (WGS) entry which is preliminary data.</text>
</comment>
<proteinExistence type="predicted"/>
<gene>
    <name evidence="3" type="ORF">PR002_g32879</name>
</gene>
<dbReference type="EMBL" id="QXFU01012286">
    <property type="protein sequence ID" value="KAE8951743.1"/>
    <property type="molecule type" value="Genomic_DNA"/>
</dbReference>
<keyword evidence="2" id="KW-0732">Signal</keyword>
<feature type="signal peptide" evidence="2">
    <location>
        <begin position="1"/>
        <end position="17"/>
    </location>
</feature>
<evidence type="ECO:0000313" key="4">
    <source>
        <dbReference type="Proteomes" id="UP000435112"/>
    </source>
</evidence>
<dbReference type="Proteomes" id="UP000435112">
    <property type="component" value="Unassembled WGS sequence"/>
</dbReference>
<evidence type="ECO:0000256" key="2">
    <source>
        <dbReference type="SAM" id="SignalP"/>
    </source>
</evidence>
<evidence type="ECO:0000256" key="1">
    <source>
        <dbReference type="SAM" id="MobiDB-lite"/>
    </source>
</evidence>
<name>A0A6A3G3Z5_9STRA</name>
<dbReference type="AlphaFoldDB" id="A0A6A3G3Z5"/>
<organism evidence="3 4">
    <name type="scientific">Phytophthora rubi</name>
    <dbReference type="NCBI Taxonomy" id="129364"/>
    <lineage>
        <taxon>Eukaryota</taxon>
        <taxon>Sar</taxon>
        <taxon>Stramenopiles</taxon>
        <taxon>Oomycota</taxon>
        <taxon>Peronosporomycetes</taxon>
        <taxon>Peronosporales</taxon>
        <taxon>Peronosporaceae</taxon>
        <taxon>Phytophthora</taxon>
    </lineage>
</organism>
<reference evidence="3 4" key="1">
    <citation type="submission" date="2018-09" db="EMBL/GenBank/DDBJ databases">
        <title>Genomic investigation of the strawberry pathogen Phytophthora fragariae indicates pathogenicity is determined by transcriptional variation in three key races.</title>
        <authorList>
            <person name="Adams T.M."/>
            <person name="Armitage A.D."/>
            <person name="Sobczyk M.K."/>
            <person name="Bates H.J."/>
            <person name="Dunwell J.M."/>
            <person name="Nellist C.F."/>
            <person name="Harrison R.J."/>
        </authorList>
    </citation>
    <scope>NUCLEOTIDE SEQUENCE [LARGE SCALE GENOMIC DNA]</scope>
    <source>
        <strain evidence="3 4">SCRP324</strain>
    </source>
</reference>
<evidence type="ECO:0008006" key="5">
    <source>
        <dbReference type="Google" id="ProtNLM"/>
    </source>
</evidence>